<evidence type="ECO:0000256" key="3">
    <source>
        <dbReference type="ARBA" id="ARBA00022692"/>
    </source>
</evidence>
<organism evidence="9 10">
    <name type="scientific">Diabrotica virgifera virgifera</name>
    <name type="common">western corn rootworm</name>
    <dbReference type="NCBI Taxonomy" id="50390"/>
    <lineage>
        <taxon>Eukaryota</taxon>
        <taxon>Metazoa</taxon>
        <taxon>Ecdysozoa</taxon>
        <taxon>Arthropoda</taxon>
        <taxon>Hexapoda</taxon>
        <taxon>Insecta</taxon>
        <taxon>Pterygota</taxon>
        <taxon>Neoptera</taxon>
        <taxon>Endopterygota</taxon>
        <taxon>Coleoptera</taxon>
        <taxon>Polyphaga</taxon>
        <taxon>Cucujiformia</taxon>
        <taxon>Chrysomeloidea</taxon>
        <taxon>Chrysomelidae</taxon>
        <taxon>Galerucinae</taxon>
        <taxon>Diabroticina</taxon>
        <taxon>Diabroticites</taxon>
        <taxon>Diabrotica</taxon>
    </lineage>
</organism>
<feature type="transmembrane region" description="Helical" evidence="8">
    <location>
        <begin position="39"/>
        <end position="59"/>
    </location>
</feature>
<evidence type="ECO:0000256" key="4">
    <source>
        <dbReference type="ARBA" id="ARBA00022989"/>
    </source>
</evidence>
<keyword evidence="2 8" id="KW-1003">Cell membrane</keyword>
<keyword evidence="5 8" id="KW-0472">Membrane</keyword>
<dbReference type="InterPro" id="IPR013604">
    <property type="entry name" value="7TM_chemorcpt"/>
</dbReference>
<comment type="caution">
    <text evidence="8">Lacks conserved residue(s) required for the propagation of feature annotation.</text>
</comment>
<feature type="transmembrane region" description="Helical" evidence="8">
    <location>
        <begin position="334"/>
        <end position="353"/>
    </location>
</feature>
<evidence type="ECO:0000313" key="10">
    <source>
        <dbReference type="Proteomes" id="UP001652700"/>
    </source>
</evidence>
<dbReference type="Pfam" id="PF08395">
    <property type="entry name" value="7tm_7"/>
    <property type="match status" value="1"/>
</dbReference>
<accession>A0ABM5JW13</accession>
<dbReference type="PANTHER" id="PTHR21143:SF104">
    <property type="entry name" value="GUSTATORY RECEPTOR 8A-RELATED"/>
    <property type="match status" value="1"/>
</dbReference>
<dbReference type="Proteomes" id="UP001652700">
    <property type="component" value="Unplaced"/>
</dbReference>
<evidence type="ECO:0000256" key="6">
    <source>
        <dbReference type="ARBA" id="ARBA00023170"/>
    </source>
</evidence>
<evidence type="ECO:0000256" key="5">
    <source>
        <dbReference type="ARBA" id="ARBA00023136"/>
    </source>
</evidence>
<proteinExistence type="inferred from homology"/>
<evidence type="ECO:0000256" key="2">
    <source>
        <dbReference type="ARBA" id="ARBA00022475"/>
    </source>
</evidence>
<feature type="transmembrane region" description="Helical" evidence="8">
    <location>
        <begin position="88"/>
        <end position="109"/>
    </location>
</feature>
<name>A0ABM5JW13_DIAVI</name>
<evidence type="ECO:0000256" key="7">
    <source>
        <dbReference type="ARBA" id="ARBA00023224"/>
    </source>
</evidence>
<reference evidence="9" key="1">
    <citation type="submission" date="2025-05" db="UniProtKB">
        <authorList>
            <consortium name="EnsemblMetazoa"/>
        </authorList>
    </citation>
    <scope>IDENTIFICATION</scope>
</reference>
<sequence length="358" mass="40897">MYVLVLVVGSVAAWMHSAYEKNHSLFGKYTVYMLIADQISSFFLCMATVAVSITSVFIYPEKLLQTVKSLRNFDKILGIPCPLELKHYLMFLCFGHILILTPIIIDAWTWTSSLGFGFYSTYVIRNIQYYQLSVILFLWFWFAMEIIKRFKILNDILEKVVTSPYILLNIDLKRNRYSNSFEFVKMEEKIKNISGLYNGACDIVDLVNDIFGKALLFIIIFIISFILLYIIILIIYISFPLKYVELSENSPAVSGVWILENFIKIMALASAGENLSREANRTITVCYGIINTLDNNPQYNVDAIKEELNFLIQQAAHRKPCLSASGFFVANSTMMGFIIGSITSYVIVAVQFLKETSP</sequence>
<dbReference type="EnsemblMetazoa" id="XM_050646170.1">
    <property type="protein sequence ID" value="XP_050502127.1"/>
    <property type="gene ID" value="LOC114331466"/>
</dbReference>
<feature type="transmembrane region" description="Helical" evidence="8">
    <location>
        <begin position="214"/>
        <end position="239"/>
    </location>
</feature>
<dbReference type="RefSeq" id="XP_050502127.1">
    <property type="nucleotide sequence ID" value="XM_050646170.1"/>
</dbReference>
<evidence type="ECO:0000256" key="8">
    <source>
        <dbReference type="RuleBase" id="RU363108"/>
    </source>
</evidence>
<dbReference type="PANTHER" id="PTHR21143">
    <property type="entry name" value="INVERTEBRATE GUSTATORY RECEPTOR"/>
    <property type="match status" value="1"/>
</dbReference>
<evidence type="ECO:0000256" key="1">
    <source>
        <dbReference type="ARBA" id="ARBA00004651"/>
    </source>
</evidence>
<keyword evidence="3 8" id="KW-0812">Transmembrane</keyword>
<keyword evidence="10" id="KW-1185">Reference proteome</keyword>
<protein>
    <recommendedName>
        <fullName evidence="8">Gustatory receptor</fullName>
    </recommendedName>
</protein>
<keyword evidence="4 8" id="KW-1133">Transmembrane helix</keyword>
<comment type="function">
    <text evidence="8">Gustatory receptor which mediates acceptance or avoidance behavior, depending on its substrates.</text>
</comment>
<comment type="similarity">
    <text evidence="8">Belongs to the insect chemoreceptor superfamily. Gustatory receptor (GR) family.</text>
</comment>
<keyword evidence="6 8" id="KW-0675">Receptor</keyword>
<evidence type="ECO:0000313" key="9">
    <source>
        <dbReference type="EnsemblMetazoa" id="XP_050502127.1"/>
    </source>
</evidence>
<keyword evidence="7 8" id="KW-0807">Transducer</keyword>
<feature type="transmembrane region" description="Helical" evidence="8">
    <location>
        <begin position="129"/>
        <end position="147"/>
    </location>
</feature>
<dbReference type="GeneID" id="114331466"/>
<comment type="subcellular location">
    <subcellularLocation>
        <location evidence="1 8">Cell membrane</location>
        <topology evidence="1 8">Multi-pass membrane protein</topology>
    </subcellularLocation>
</comment>